<reference evidence="1 2" key="1">
    <citation type="journal article" date="2018" name="Cell">
        <title>The Chara Genome: Secondary Complexity and Implications for Plant Terrestrialization.</title>
        <authorList>
            <person name="Nishiyama T."/>
            <person name="Sakayama H."/>
            <person name="Vries J.D."/>
            <person name="Buschmann H."/>
            <person name="Saint-Marcoux D."/>
            <person name="Ullrich K.K."/>
            <person name="Haas F.B."/>
            <person name="Vanderstraeten L."/>
            <person name="Becker D."/>
            <person name="Lang D."/>
            <person name="Vosolsobe S."/>
            <person name="Rombauts S."/>
            <person name="Wilhelmsson P.K.I."/>
            <person name="Janitza P."/>
            <person name="Kern R."/>
            <person name="Heyl A."/>
            <person name="Rumpler F."/>
            <person name="Villalobos L.I.A.C."/>
            <person name="Clay J.M."/>
            <person name="Skokan R."/>
            <person name="Toyoda A."/>
            <person name="Suzuki Y."/>
            <person name="Kagoshima H."/>
            <person name="Schijlen E."/>
            <person name="Tajeshwar N."/>
            <person name="Catarino B."/>
            <person name="Hetherington A.J."/>
            <person name="Saltykova A."/>
            <person name="Bonnot C."/>
            <person name="Breuninger H."/>
            <person name="Symeonidi A."/>
            <person name="Radhakrishnan G.V."/>
            <person name="Van Nieuwerburgh F."/>
            <person name="Deforce D."/>
            <person name="Chang C."/>
            <person name="Karol K.G."/>
            <person name="Hedrich R."/>
            <person name="Ulvskov P."/>
            <person name="Glockner G."/>
            <person name="Delwiche C.F."/>
            <person name="Petrasek J."/>
            <person name="Van de Peer Y."/>
            <person name="Friml J."/>
            <person name="Beilby M."/>
            <person name="Dolan L."/>
            <person name="Kohara Y."/>
            <person name="Sugano S."/>
            <person name="Fujiyama A."/>
            <person name="Delaux P.-M."/>
            <person name="Quint M."/>
            <person name="TheiBen G."/>
            <person name="Hagemann M."/>
            <person name="Harholt J."/>
            <person name="Dunand C."/>
            <person name="Zachgo S."/>
            <person name="Langdale J."/>
            <person name="Maumus F."/>
            <person name="Straeten D.V.D."/>
            <person name="Gould S.B."/>
            <person name="Rensing S.A."/>
        </authorList>
    </citation>
    <scope>NUCLEOTIDE SEQUENCE [LARGE SCALE GENOMIC DNA]</scope>
    <source>
        <strain evidence="1 2">S276</strain>
    </source>
</reference>
<name>A0A388K4M6_CHABU</name>
<protein>
    <submittedName>
        <fullName evidence="1">Uncharacterized protein</fullName>
    </submittedName>
</protein>
<accession>A0A388K4M6</accession>
<dbReference type="GO" id="GO:0005762">
    <property type="term" value="C:mitochondrial large ribosomal subunit"/>
    <property type="evidence" value="ECO:0007669"/>
    <property type="project" value="TreeGrafter"/>
</dbReference>
<comment type="caution">
    <text evidence="1">The sequence shown here is derived from an EMBL/GenBank/DDBJ whole genome shotgun (WGS) entry which is preliminary data.</text>
</comment>
<dbReference type="PANTHER" id="PTHR33618">
    <property type="entry name" value="39S RIBOSOMAL PROTEIN L53, MITOCHONDRIAL"/>
    <property type="match status" value="1"/>
</dbReference>
<organism evidence="1 2">
    <name type="scientific">Chara braunii</name>
    <name type="common">Braun's stonewort</name>
    <dbReference type="NCBI Taxonomy" id="69332"/>
    <lineage>
        <taxon>Eukaryota</taxon>
        <taxon>Viridiplantae</taxon>
        <taxon>Streptophyta</taxon>
        <taxon>Charophyceae</taxon>
        <taxon>Charales</taxon>
        <taxon>Characeae</taxon>
        <taxon>Chara</taxon>
    </lineage>
</organism>
<evidence type="ECO:0000313" key="1">
    <source>
        <dbReference type="EMBL" id="GBG64995.1"/>
    </source>
</evidence>
<dbReference type="AlphaFoldDB" id="A0A388K4M6"/>
<dbReference type="InterPro" id="IPR052473">
    <property type="entry name" value="mtLSU_mL53"/>
</dbReference>
<proteinExistence type="predicted"/>
<gene>
    <name evidence="1" type="ORF">CBR_g48744</name>
</gene>
<sequence>MDGDIEGLLRLYFFWGGACLFVAENGREDVMDCATMTAQKMRQRIIEKSELMETEKLFKEAGLDWPPKIPEEEVALAAAVDQDKKKKTRR</sequence>
<dbReference type="Gramene" id="GBG64995">
    <property type="protein sequence ID" value="GBG64995"/>
    <property type="gene ID" value="CBR_g48744"/>
</dbReference>
<dbReference type="PANTHER" id="PTHR33618:SF1">
    <property type="entry name" value="LARGE RIBOSOMAL SUBUNIT PROTEIN ML53"/>
    <property type="match status" value="1"/>
</dbReference>
<dbReference type="OrthoDB" id="2012048at2759"/>
<dbReference type="EMBL" id="BFEA01000056">
    <property type="protein sequence ID" value="GBG64995.1"/>
    <property type="molecule type" value="Genomic_DNA"/>
</dbReference>
<evidence type="ECO:0000313" key="2">
    <source>
        <dbReference type="Proteomes" id="UP000265515"/>
    </source>
</evidence>
<dbReference type="Proteomes" id="UP000265515">
    <property type="component" value="Unassembled WGS sequence"/>
</dbReference>
<keyword evidence="2" id="KW-1185">Reference proteome</keyword>